<evidence type="ECO:0000313" key="6">
    <source>
        <dbReference type="EMBL" id="VCU70400.1"/>
    </source>
</evidence>
<dbReference type="InterPro" id="IPR050707">
    <property type="entry name" value="HTH_MetabolicPath_Reg"/>
</dbReference>
<evidence type="ECO:0000259" key="4">
    <source>
        <dbReference type="PROSITE" id="PS51077"/>
    </source>
</evidence>
<evidence type="ECO:0000256" key="3">
    <source>
        <dbReference type="ARBA" id="ARBA00023163"/>
    </source>
</evidence>
<dbReference type="OrthoDB" id="9792858at2"/>
<dbReference type="PANTHER" id="PTHR30136">
    <property type="entry name" value="HELIX-TURN-HELIX TRANSCRIPTIONAL REGULATOR, ICLR FAMILY"/>
    <property type="match status" value="1"/>
</dbReference>
<sequence>MAGRRATEAQEPVVEEEAAARQGGVQALETGLSVLDVFADTTRPMMLKDIAAAAQMHPAKVHRYLASFVRRGYVEQDAQGRYSLGRGALRIGLASLAALDAVRLVTPLLDELSLALEETVLAAVWGNRGPTVVQWRDSPRPVMVNVRPGSVMPLLSSATGRVFAAFMDERLTGGLIAEELKGRAAEGLHPASAGEVRELLDAVRRSQVGRVTGDLLPGVNSVSAPVFDYDGRLVLAISALGNSARFDADPAGPIAVAVRKAAGTLSARLGYAVAEAPAESTS</sequence>
<dbReference type="SUPFAM" id="SSF55781">
    <property type="entry name" value="GAF domain-like"/>
    <property type="match status" value="1"/>
</dbReference>
<dbReference type="Pfam" id="PF09339">
    <property type="entry name" value="HTH_IclR"/>
    <property type="match status" value="1"/>
</dbReference>
<evidence type="ECO:0000259" key="5">
    <source>
        <dbReference type="PROSITE" id="PS51078"/>
    </source>
</evidence>
<dbReference type="EMBL" id="UWPJ01000018">
    <property type="protein sequence ID" value="VCU70400.1"/>
    <property type="molecule type" value="Genomic_DNA"/>
</dbReference>
<dbReference type="GO" id="GO:0003677">
    <property type="term" value="F:DNA binding"/>
    <property type="evidence" value="ECO:0007669"/>
    <property type="project" value="UniProtKB-KW"/>
</dbReference>
<gene>
    <name evidence="6" type="primary">yiaJ_2</name>
    <name evidence="6" type="ORF">PIGHUM_02472</name>
</gene>
<organism evidence="6 7">
    <name type="scientific">Pigmentiphaga humi</name>
    <dbReference type="NCBI Taxonomy" id="2478468"/>
    <lineage>
        <taxon>Bacteria</taxon>
        <taxon>Pseudomonadati</taxon>
        <taxon>Pseudomonadota</taxon>
        <taxon>Betaproteobacteria</taxon>
        <taxon>Burkholderiales</taxon>
        <taxon>Alcaligenaceae</taxon>
        <taxon>Pigmentiphaga</taxon>
    </lineage>
</organism>
<keyword evidence="3" id="KW-0804">Transcription</keyword>
<name>A0A3P4B3Z4_9BURK</name>
<reference evidence="6 7" key="1">
    <citation type="submission" date="2018-10" db="EMBL/GenBank/DDBJ databases">
        <authorList>
            <person name="Criscuolo A."/>
        </authorList>
    </citation>
    <scope>NUCLEOTIDE SEQUENCE [LARGE SCALE GENOMIC DNA]</scope>
    <source>
        <strain evidence="6">DnA1</strain>
    </source>
</reference>
<dbReference type="InterPro" id="IPR036390">
    <property type="entry name" value="WH_DNA-bd_sf"/>
</dbReference>
<dbReference type="PROSITE" id="PS51078">
    <property type="entry name" value="ICLR_ED"/>
    <property type="match status" value="1"/>
</dbReference>
<keyword evidence="2" id="KW-0238">DNA-binding</keyword>
<dbReference type="SMART" id="SM00346">
    <property type="entry name" value="HTH_ICLR"/>
    <property type="match status" value="1"/>
</dbReference>
<dbReference type="InterPro" id="IPR029016">
    <property type="entry name" value="GAF-like_dom_sf"/>
</dbReference>
<dbReference type="FunFam" id="1.10.10.10:FF:000056">
    <property type="entry name" value="IclR family transcriptional regulator"/>
    <property type="match status" value="1"/>
</dbReference>
<dbReference type="GO" id="GO:0003700">
    <property type="term" value="F:DNA-binding transcription factor activity"/>
    <property type="evidence" value="ECO:0007669"/>
    <property type="project" value="TreeGrafter"/>
</dbReference>
<dbReference type="SUPFAM" id="SSF46785">
    <property type="entry name" value="Winged helix' DNA-binding domain"/>
    <property type="match status" value="1"/>
</dbReference>
<evidence type="ECO:0000256" key="1">
    <source>
        <dbReference type="ARBA" id="ARBA00023015"/>
    </source>
</evidence>
<dbReference type="GO" id="GO:0045892">
    <property type="term" value="P:negative regulation of DNA-templated transcription"/>
    <property type="evidence" value="ECO:0007669"/>
    <property type="project" value="TreeGrafter"/>
</dbReference>
<dbReference type="PANTHER" id="PTHR30136:SF8">
    <property type="entry name" value="TRANSCRIPTIONAL REGULATORY PROTEIN"/>
    <property type="match status" value="1"/>
</dbReference>
<evidence type="ECO:0000256" key="2">
    <source>
        <dbReference type="ARBA" id="ARBA00023125"/>
    </source>
</evidence>
<dbReference type="InterPro" id="IPR014757">
    <property type="entry name" value="Tscrpt_reg_IclR_C"/>
</dbReference>
<evidence type="ECO:0000313" key="7">
    <source>
        <dbReference type="Proteomes" id="UP000277294"/>
    </source>
</evidence>
<dbReference type="InterPro" id="IPR036388">
    <property type="entry name" value="WH-like_DNA-bd_sf"/>
</dbReference>
<feature type="domain" description="HTH iclR-type" evidence="4">
    <location>
        <begin position="25"/>
        <end position="86"/>
    </location>
</feature>
<dbReference type="Proteomes" id="UP000277294">
    <property type="component" value="Unassembled WGS sequence"/>
</dbReference>
<dbReference type="Gene3D" id="3.30.450.40">
    <property type="match status" value="1"/>
</dbReference>
<feature type="domain" description="IclR-ED" evidence="5">
    <location>
        <begin position="87"/>
        <end position="271"/>
    </location>
</feature>
<dbReference type="Gene3D" id="1.10.10.10">
    <property type="entry name" value="Winged helix-like DNA-binding domain superfamily/Winged helix DNA-binding domain"/>
    <property type="match status" value="1"/>
</dbReference>
<accession>A0A3P4B3Z4</accession>
<dbReference type="PROSITE" id="PS51077">
    <property type="entry name" value="HTH_ICLR"/>
    <property type="match status" value="1"/>
</dbReference>
<dbReference type="AlphaFoldDB" id="A0A3P4B3Z4"/>
<protein>
    <submittedName>
        <fullName evidence="6">HTH-type transcriptional regulator YiaJ</fullName>
    </submittedName>
</protein>
<dbReference type="Pfam" id="PF01614">
    <property type="entry name" value="IclR_C"/>
    <property type="match status" value="1"/>
</dbReference>
<keyword evidence="1" id="KW-0805">Transcription regulation</keyword>
<proteinExistence type="predicted"/>
<dbReference type="RefSeq" id="WP_124079908.1">
    <property type="nucleotide sequence ID" value="NZ_UWPJ01000018.1"/>
</dbReference>
<keyword evidence="7" id="KW-1185">Reference proteome</keyword>
<dbReference type="InterPro" id="IPR005471">
    <property type="entry name" value="Tscrpt_reg_IclR_N"/>
</dbReference>